<dbReference type="GO" id="GO:0003755">
    <property type="term" value="F:peptidyl-prolyl cis-trans isomerase activity"/>
    <property type="evidence" value="ECO:0007669"/>
    <property type="project" value="UniProtKB-KW"/>
</dbReference>
<dbReference type="Pfam" id="PF00254">
    <property type="entry name" value="FKBP_C"/>
    <property type="match status" value="1"/>
</dbReference>
<dbReference type="AlphaFoldDB" id="A0A9P6JGR1"/>
<keyword evidence="9" id="KW-1185">Reference proteome</keyword>
<dbReference type="SUPFAM" id="SSF54534">
    <property type="entry name" value="FKBP-like"/>
    <property type="match status" value="1"/>
</dbReference>
<evidence type="ECO:0000256" key="2">
    <source>
        <dbReference type="ARBA" id="ARBA00013194"/>
    </source>
</evidence>
<evidence type="ECO:0000313" key="9">
    <source>
        <dbReference type="Proteomes" id="UP000749646"/>
    </source>
</evidence>
<keyword evidence="3 6" id="KW-0697">Rotamase</keyword>
<accession>A0A9P6JGR1</accession>
<gene>
    <name evidence="8" type="primary">FPR1_1</name>
    <name evidence="8" type="ORF">BGZ65_008112</name>
</gene>
<evidence type="ECO:0000256" key="3">
    <source>
        <dbReference type="ARBA" id="ARBA00023110"/>
    </source>
</evidence>
<sequence length="108" mass="11813">MGVTKVTTEKGDGVTFPKTGQTVVMHYTGKLVDGTKFDSSVDRNRPFRTEIGVGRVIQGWDEAVPQMSLGEKATLTITHDYGYGERGSPPDIPPMATLIFDVELLEII</sequence>
<proteinExistence type="inferred from homology"/>
<dbReference type="GO" id="GO:0005737">
    <property type="term" value="C:cytoplasm"/>
    <property type="evidence" value="ECO:0007669"/>
    <property type="project" value="TreeGrafter"/>
</dbReference>
<dbReference type="FunFam" id="3.10.50.40:FF:000025">
    <property type="entry name" value="Peptidylprolyl isomerase"/>
    <property type="match status" value="1"/>
</dbReference>
<evidence type="ECO:0000256" key="6">
    <source>
        <dbReference type="PROSITE-ProRule" id="PRU00277"/>
    </source>
</evidence>
<evidence type="ECO:0000259" key="7">
    <source>
        <dbReference type="PROSITE" id="PS50059"/>
    </source>
</evidence>
<dbReference type="Proteomes" id="UP000749646">
    <property type="component" value="Unassembled WGS sequence"/>
</dbReference>
<dbReference type="InterPro" id="IPR050689">
    <property type="entry name" value="FKBP-type_PPIase"/>
</dbReference>
<name>A0A9P6JGR1_9FUNG</name>
<evidence type="ECO:0000256" key="5">
    <source>
        <dbReference type="ARBA" id="ARBA00038106"/>
    </source>
</evidence>
<reference evidence="8" key="1">
    <citation type="journal article" date="2020" name="Fungal Divers.">
        <title>Resolving the Mortierellaceae phylogeny through synthesis of multi-gene phylogenetics and phylogenomics.</title>
        <authorList>
            <person name="Vandepol N."/>
            <person name="Liber J."/>
            <person name="Desiro A."/>
            <person name="Na H."/>
            <person name="Kennedy M."/>
            <person name="Barry K."/>
            <person name="Grigoriev I.V."/>
            <person name="Miller A.N."/>
            <person name="O'Donnell K."/>
            <person name="Stajich J.E."/>
            <person name="Bonito G."/>
        </authorList>
    </citation>
    <scope>NUCLEOTIDE SEQUENCE</scope>
    <source>
        <strain evidence="8">MES-2147</strain>
    </source>
</reference>
<dbReference type="InterPro" id="IPR001179">
    <property type="entry name" value="PPIase_FKBP_dom"/>
</dbReference>
<dbReference type="EMBL" id="JAAAHW010004312">
    <property type="protein sequence ID" value="KAF9975759.1"/>
    <property type="molecule type" value="Genomic_DNA"/>
</dbReference>
<comment type="similarity">
    <text evidence="5">Belongs to the FKBP-type PPIase family. FKBP1 subfamily.</text>
</comment>
<feature type="domain" description="PPIase FKBP-type" evidence="7">
    <location>
        <begin position="20"/>
        <end position="108"/>
    </location>
</feature>
<protein>
    <recommendedName>
        <fullName evidence="2 6">peptidylprolyl isomerase</fullName>
        <ecNumber evidence="2 6">5.2.1.8</ecNumber>
    </recommendedName>
</protein>
<dbReference type="EC" id="5.2.1.8" evidence="2 6"/>
<dbReference type="Gene3D" id="3.10.50.40">
    <property type="match status" value="1"/>
</dbReference>
<keyword evidence="4 6" id="KW-0413">Isomerase</keyword>
<organism evidence="8 9">
    <name type="scientific">Modicella reniformis</name>
    <dbReference type="NCBI Taxonomy" id="1440133"/>
    <lineage>
        <taxon>Eukaryota</taxon>
        <taxon>Fungi</taxon>
        <taxon>Fungi incertae sedis</taxon>
        <taxon>Mucoromycota</taxon>
        <taxon>Mortierellomycotina</taxon>
        <taxon>Mortierellomycetes</taxon>
        <taxon>Mortierellales</taxon>
        <taxon>Mortierellaceae</taxon>
        <taxon>Modicella</taxon>
    </lineage>
</organism>
<dbReference type="PANTHER" id="PTHR10516">
    <property type="entry name" value="PEPTIDYL-PROLYL CIS-TRANS ISOMERASE"/>
    <property type="match status" value="1"/>
</dbReference>
<evidence type="ECO:0000256" key="1">
    <source>
        <dbReference type="ARBA" id="ARBA00000971"/>
    </source>
</evidence>
<dbReference type="InterPro" id="IPR046357">
    <property type="entry name" value="PPIase_dom_sf"/>
</dbReference>
<dbReference type="OrthoDB" id="1902587at2759"/>
<dbReference type="PANTHER" id="PTHR10516:SF443">
    <property type="entry name" value="FK506-BINDING PROTEIN 59-RELATED"/>
    <property type="match status" value="1"/>
</dbReference>
<dbReference type="PROSITE" id="PS50059">
    <property type="entry name" value="FKBP_PPIASE"/>
    <property type="match status" value="1"/>
</dbReference>
<evidence type="ECO:0000256" key="4">
    <source>
        <dbReference type="ARBA" id="ARBA00023235"/>
    </source>
</evidence>
<evidence type="ECO:0000313" key="8">
    <source>
        <dbReference type="EMBL" id="KAF9975759.1"/>
    </source>
</evidence>
<comment type="catalytic activity">
    <reaction evidence="1 6">
        <text>[protein]-peptidylproline (omega=180) = [protein]-peptidylproline (omega=0)</text>
        <dbReference type="Rhea" id="RHEA:16237"/>
        <dbReference type="Rhea" id="RHEA-COMP:10747"/>
        <dbReference type="Rhea" id="RHEA-COMP:10748"/>
        <dbReference type="ChEBI" id="CHEBI:83833"/>
        <dbReference type="ChEBI" id="CHEBI:83834"/>
        <dbReference type="EC" id="5.2.1.8"/>
    </reaction>
</comment>
<comment type="caution">
    <text evidence="8">The sequence shown here is derived from an EMBL/GenBank/DDBJ whole genome shotgun (WGS) entry which is preliminary data.</text>
</comment>